<evidence type="ECO:0000259" key="3">
    <source>
        <dbReference type="PROSITE" id="PS51635"/>
    </source>
</evidence>
<evidence type="ECO:0000256" key="2">
    <source>
        <dbReference type="PROSITE-ProRule" id="PRU01161"/>
    </source>
</evidence>
<accession>A0A848ECL5</accession>
<proteinExistence type="predicted"/>
<dbReference type="SUPFAM" id="SSF52151">
    <property type="entry name" value="FabD/lysophospholipase-like"/>
    <property type="match status" value="1"/>
</dbReference>
<dbReference type="Proteomes" id="UP000548582">
    <property type="component" value="Unassembled WGS sequence"/>
</dbReference>
<dbReference type="EMBL" id="JABBKX010000002">
    <property type="protein sequence ID" value="NMJ41058.1"/>
    <property type="molecule type" value="Genomic_DNA"/>
</dbReference>
<dbReference type="PROSITE" id="PS51635">
    <property type="entry name" value="PNPLA"/>
    <property type="match status" value="1"/>
</dbReference>
<dbReference type="Pfam" id="PF01734">
    <property type="entry name" value="Patatin"/>
    <property type="match status" value="1"/>
</dbReference>
<keyword evidence="2" id="KW-0442">Lipid degradation</keyword>
<dbReference type="AlphaFoldDB" id="A0A848ECL5"/>
<keyword evidence="2" id="KW-0378">Hydrolase</keyword>
<dbReference type="GO" id="GO:0016042">
    <property type="term" value="P:lipid catabolic process"/>
    <property type="evidence" value="ECO:0007669"/>
    <property type="project" value="UniProtKB-UniRule"/>
</dbReference>
<dbReference type="RefSeq" id="WP_170053300.1">
    <property type="nucleotide sequence ID" value="NZ_JABBKX010000002.1"/>
</dbReference>
<evidence type="ECO:0000313" key="5">
    <source>
        <dbReference type="Proteomes" id="UP000548582"/>
    </source>
</evidence>
<name>A0A848ECL5_9PROT</name>
<comment type="caution">
    <text evidence="2">Lacks conserved residue(s) required for the propagation of feature annotation.</text>
</comment>
<feature type="domain" description="PNPLA" evidence="3">
    <location>
        <begin position="9"/>
        <end position="199"/>
    </location>
</feature>
<organism evidence="4 5">
    <name type="scientific">Neoroseomonas marina</name>
    <dbReference type="NCBI Taxonomy" id="1232220"/>
    <lineage>
        <taxon>Bacteria</taxon>
        <taxon>Pseudomonadati</taxon>
        <taxon>Pseudomonadota</taxon>
        <taxon>Alphaproteobacteria</taxon>
        <taxon>Acetobacterales</taxon>
        <taxon>Acetobacteraceae</taxon>
        <taxon>Neoroseomonas</taxon>
    </lineage>
</organism>
<dbReference type="InterPro" id="IPR002641">
    <property type="entry name" value="PNPLA_dom"/>
</dbReference>
<gene>
    <name evidence="4" type="ORF">GWK16_07395</name>
</gene>
<feature type="short sequence motif" description="GXSXG" evidence="2">
    <location>
        <begin position="44"/>
        <end position="48"/>
    </location>
</feature>
<comment type="caution">
    <text evidence="4">The sequence shown here is derived from an EMBL/GenBank/DDBJ whole genome shotgun (WGS) entry which is preliminary data.</text>
</comment>
<evidence type="ECO:0000256" key="1">
    <source>
        <dbReference type="ARBA" id="ARBA00023098"/>
    </source>
</evidence>
<dbReference type="Gene3D" id="3.40.1090.10">
    <property type="entry name" value="Cytosolic phospholipase A2 catalytic domain"/>
    <property type="match status" value="2"/>
</dbReference>
<sequence length="321" mass="35061">MTQPPLVAIACQGGGSHAAFTAGALHALFGPHHAERFTLRGLSGTSGGAVCAALAWAGLLTGGFADARRRLEAFWTHVAASDPIERVVNDWSLAFARLPVTAQLSPYAYCALAEPRLRELLGAYLRLDALPAGRAGPALRIAAANVLTGEAGIFGGEDLTLDDVVASAAVPPIFRAVRTRGGLWWDGMFSQNPPLRDLLDLDPKPRELWVIRLNPRRRAEEPMTVAEIDDRRNEMAGNVPLDQELDMIRRFNRLRLTSPDVADRYAAITVREIELDLHLDYQSKLDRSPALLETLRAHGARRAAHFFEDRSITVLPDGRAA</sequence>
<keyword evidence="1 2" id="KW-0443">Lipid metabolism</keyword>
<reference evidence="4 5" key="1">
    <citation type="submission" date="2020-03" db="EMBL/GenBank/DDBJ databases">
        <authorList>
            <person name="Sun Q."/>
        </authorList>
    </citation>
    <scope>NUCLEOTIDE SEQUENCE [LARGE SCALE GENOMIC DNA]</scope>
    <source>
        <strain evidence="4 5">JC162</strain>
    </source>
</reference>
<protein>
    <submittedName>
        <fullName evidence="4">Patatin-like phospholipase family protein</fullName>
    </submittedName>
</protein>
<feature type="active site" description="Nucleophile" evidence="2">
    <location>
        <position position="46"/>
    </location>
</feature>
<evidence type="ECO:0000313" key="4">
    <source>
        <dbReference type="EMBL" id="NMJ41058.1"/>
    </source>
</evidence>
<keyword evidence="5" id="KW-1185">Reference proteome</keyword>
<dbReference type="GO" id="GO:0016787">
    <property type="term" value="F:hydrolase activity"/>
    <property type="evidence" value="ECO:0007669"/>
    <property type="project" value="UniProtKB-UniRule"/>
</dbReference>
<feature type="active site" description="Proton acceptor" evidence="2">
    <location>
        <position position="186"/>
    </location>
</feature>
<dbReference type="InterPro" id="IPR016035">
    <property type="entry name" value="Acyl_Trfase/lysoPLipase"/>
</dbReference>